<gene>
    <name evidence="1" type="ORF">H206_02658</name>
</gene>
<comment type="caution">
    <text evidence="1">The sequence shown here is derived from an EMBL/GenBank/DDBJ whole genome shotgun (WGS) entry which is preliminary data.</text>
</comment>
<reference evidence="1 2" key="1">
    <citation type="submission" date="2017-01" db="EMBL/GenBank/DDBJ databases">
        <title>The cable genome- insights into the physiology and evolution of filamentous bacteria capable of sulfide oxidation via long distance electron transfer.</title>
        <authorList>
            <person name="Schreiber L."/>
            <person name="Bjerg J.T."/>
            <person name="Boggild A."/>
            <person name="Van De Vossenberg J."/>
            <person name="Meysman F."/>
            <person name="Nielsen L.P."/>
            <person name="Schramm A."/>
            <person name="Kjeldsen K.U."/>
        </authorList>
    </citation>
    <scope>NUCLEOTIDE SEQUENCE [LARGE SCALE GENOMIC DNA]</scope>
    <source>
        <strain evidence="1">MCF</strain>
    </source>
</reference>
<sequence length="73" mass="7984">MSTAVKISDDLVAKAKVQSKVFKRSIAGQIEYWAKIGQIVEENPDLPLPLIQDILIGKEQVKAGLGTPYVFGE</sequence>
<protein>
    <submittedName>
        <fullName evidence="1">ParD-like antitoxin of type II toxin-antitoxin system</fullName>
    </submittedName>
</protein>
<keyword evidence="2" id="KW-1185">Reference proteome</keyword>
<dbReference type="AlphaFoldDB" id="A0A444IXN8"/>
<dbReference type="Pfam" id="PF11903">
    <property type="entry name" value="ParD_like"/>
    <property type="match status" value="1"/>
</dbReference>
<dbReference type="Proteomes" id="UP000287853">
    <property type="component" value="Unassembled WGS sequence"/>
</dbReference>
<proteinExistence type="predicted"/>
<dbReference type="InterPro" id="IPR021831">
    <property type="entry name" value="ParD-like"/>
</dbReference>
<evidence type="ECO:0000313" key="2">
    <source>
        <dbReference type="Proteomes" id="UP000287853"/>
    </source>
</evidence>
<name>A0A444IXN8_9BACT</name>
<evidence type="ECO:0000313" key="1">
    <source>
        <dbReference type="EMBL" id="RWX45542.1"/>
    </source>
</evidence>
<organism evidence="1 2">
    <name type="scientific">Candidatus Electrothrix aarhusensis</name>
    <dbReference type="NCBI Taxonomy" id="1859131"/>
    <lineage>
        <taxon>Bacteria</taxon>
        <taxon>Pseudomonadati</taxon>
        <taxon>Thermodesulfobacteriota</taxon>
        <taxon>Desulfobulbia</taxon>
        <taxon>Desulfobulbales</taxon>
        <taxon>Desulfobulbaceae</taxon>
        <taxon>Candidatus Electrothrix</taxon>
    </lineage>
</organism>
<dbReference type="EMBL" id="MTKO01000076">
    <property type="protein sequence ID" value="RWX45542.1"/>
    <property type="molecule type" value="Genomic_DNA"/>
</dbReference>
<accession>A0A444IXN8</accession>